<sequence>MSNDLAQMAPMPVHDNTDDPLWRKLWNAYEPVITALRRIPLVTDVEISGGMFGITAQLTDGSHLWISSVEELPLDPNKVEGWHVRRGHEDNPTIDEMVYNSTEDGEHSQHGNNVVPLVQAITAFVTERHLAPRLIDLMSVQIDGVTKKHKPISKLIQGPFDDRHAAVKEYGYATHDLMQNGWRCIHEQGGTDWPLTVWEKNCEVATVYLAHVGQVTA</sequence>
<reference evidence="2" key="1">
    <citation type="submission" date="2014-09" db="EMBL/GenBank/DDBJ databases">
        <title>Whole genome shotgun sequence of Streptomyces sp. NBRC 110027.</title>
        <authorList>
            <person name="Komaki H."/>
            <person name="Ichikawa N."/>
            <person name="Katano-Makiyama Y."/>
            <person name="Hosoyama A."/>
            <person name="Hashimoto M."/>
            <person name="Uohara A."/>
            <person name="Kitahashi Y."/>
            <person name="Ohji S."/>
            <person name="Kimura A."/>
            <person name="Yamazoe A."/>
            <person name="Igarashi Y."/>
            <person name="Fujita N."/>
        </authorList>
    </citation>
    <scope>NUCLEOTIDE SEQUENCE [LARGE SCALE GENOMIC DNA]</scope>
    <source>
        <strain evidence="2">NBRC 110027</strain>
    </source>
</reference>
<dbReference type="Proteomes" id="UP000048965">
    <property type="component" value="Unassembled WGS sequence"/>
</dbReference>
<reference evidence="1 2" key="2">
    <citation type="journal article" date="2015" name="Stand. Genomic Sci.">
        <title>Draft genome sequence of marine-derived Streptomyces sp. TP-A0598, a producer of anti-MRSA antibiotic lydicamycins.</title>
        <authorList>
            <person name="Komaki H."/>
            <person name="Ichikawa N."/>
            <person name="Hosoyama A."/>
            <person name="Fujita N."/>
            <person name="Igarashi Y."/>
        </authorList>
    </citation>
    <scope>NUCLEOTIDE SEQUENCE [LARGE SCALE GENOMIC DNA]</scope>
    <source>
        <strain evidence="1 2">NBRC 110027</strain>
    </source>
</reference>
<evidence type="ECO:0000313" key="2">
    <source>
        <dbReference type="Proteomes" id="UP000048965"/>
    </source>
</evidence>
<dbReference type="RefSeq" id="WP_042154457.1">
    <property type="nucleotide sequence ID" value="NZ_BBNO01000004.1"/>
</dbReference>
<organism evidence="1 2">
    <name type="scientific">Streptomyces lydicamycinicus</name>
    <dbReference type="NCBI Taxonomy" id="1546107"/>
    <lineage>
        <taxon>Bacteria</taxon>
        <taxon>Bacillati</taxon>
        <taxon>Actinomycetota</taxon>
        <taxon>Actinomycetes</taxon>
        <taxon>Kitasatosporales</taxon>
        <taxon>Streptomycetaceae</taxon>
        <taxon>Streptomyces</taxon>
    </lineage>
</organism>
<evidence type="ECO:0000313" key="1">
    <source>
        <dbReference type="EMBL" id="GAO08671.1"/>
    </source>
</evidence>
<keyword evidence="2" id="KW-1185">Reference proteome</keyword>
<dbReference type="OrthoDB" id="4091063at2"/>
<comment type="caution">
    <text evidence="1">The sequence shown here is derived from an EMBL/GenBank/DDBJ whole genome shotgun (WGS) entry which is preliminary data.</text>
</comment>
<dbReference type="AlphaFoldDB" id="A0A0P4R6W0"/>
<proteinExistence type="predicted"/>
<name>A0A0P4R6W0_9ACTN</name>
<gene>
    <name evidence="1" type="ORF">TPA0598_04_03070</name>
</gene>
<dbReference type="EMBL" id="BBNO01000004">
    <property type="protein sequence ID" value="GAO08671.1"/>
    <property type="molecule type" value="Genomic_DNA"/>
</dbReference>
<accession>A0A0P4R6W0</accession>
<protein>
    <submittedName>
        <fullName evidence="1">Uncharacterized protein</fullName>
    </submittedName>
</protein>